<evidence type="ECO:0000256" key="1">
    <source>
        <dbReference type="SAM" id="MobiDB-lite"/>
    </source>
</evidence>
<dbReference type="Proteomes" id="UP000316759">
    <property type="component" value="Unassembled WGS sequence"/>
</dbReference>
<feature type="transmembrane region" description="Helical" evidence="2">
    <location>
        <begin position="292"/>
        <end position="313"/>
    </location>
</feature>
<evidence type="ECO:0000313" key="5">
    <source>
        <dbReference type="Proteomes" id="UP000316759"/>
    </source>
</evidence>
<keyword evidence="2" id="KW-0812">Transmembrane</keyword>
<keyword evidence="2" id="KW-0472">Membrane</keyword>
<feature type="compositionally biased region" description="Polar residues" evidence="1">
    <location>
        <begin position="461"/>
        <end position="472"/>
    </location>
</feature>
<dbReference type="AlphaFoldDB" id="A0A504YVU4"/>
<gene>
    <name evidence="4" type="ORF">FGIG_01530</name>
</gene>
<reference evidence="4 5" key="1">
    <citation type="submission" date="2019-04" db="EMBL/GenBank/DDBJ databases">
        <title>Annotation for the trematode Fasciola gigantica.</title>
        <authorList>
            <person name="Choi Y.-J."/>
        </authorList>
    </citation>
    <scope>NUCLEOTIDE SEQUENCE [LARGE SCALE GENOMIC DNA]</scope>
    <source>
        <strain evidence="4">Uganda_cow_1</strain>
    </source>
</reference>
<comment type="caution">
    <text evidence="4">The sequence shown here is derived from an EMBL/GenBank/DDBJ whole genome shotgun (WGS) entry which is preliminary data.</text>
</comment>
<feature type="compositionally biased region" description="Polar residues" evidence="1">
    <location>
        <begin position="440"/>
        <end position="451"/>
    </location>
</feature>
<proteinExistence type="predicted"/>
<name>A0A504YVU4_FASGI</name>
<accession>A0A504YVU4</accession>
<dbReference type="OrthoDB" id="6288580at2759"/>
<evidence type="ECO:0000256" key="3">
    <source>
        <dbReference type="SAM" id="SignalP"/>
    </source>
</evidence>
<feature type="region of interest" description="Disordered" evidence="1">
    <location>
        <begin position="440"/>
        <end position="472"/>
    </location>
</feature>
<keyword evidence="5" id="KW-1185">Reference proteome</keyword>
<protein>
    <submittedName>
        <fullName evidence="4">Uncharacterized protein</fullName>
    </submittedName>
</protein>
<evidence type="ECO:0000313" key="4">
    <source>
        <dbReference type="EMBL" id="TPP62167.1"/>
    </source>
</evidence>
<dbReference type="EMBL" id="SUNJ01007249">
    <property type="protein sequence ID" value="TPP62167.1"/>
    <property type="molecule type" value="Genomic_DNA"/>
</dbReference>
<feature type="chain" id="PRO_5021207045" evidence="3">
    <location>
        <begin position="27"/>
        <end position="472"/>
    </location>
</feature>
<organism evidence="4 5">
    <name type="scientific">Fasciola gigantica</name>
    <name type="common">Giant liver fluke</name>
    <dbReference type="NCBI Taxonomy" id="46835"/>
    <lineage>
        <taxon>Eukaryota</taxon>
        <taxon>Metazoa</taxon>
        <taxon>Spiralia</taxon>
        <taxon>Lophotrochozoa</taxon>
        <taxon>Platyhelminthes</taxon>
        <taxon>Trematoda</taxon>
        <taxon>Digenea</taxon>
        <taxon>Plagiorchiida</taxon>
        <taxon>Echinostomata</taxon>
        <taxon>Echinostomatoidea</taxon>
        <taxon>Fasciolidae</taxon>
        <taxon>Fasciola</taxon>
    </lineage>
</organism>
<keyword evidence="3" id="KW-0732">Signal</keyword>
<sequence length="472" mass="53411">MFGYPTYSILSLVIVILWLRLSNVQTQTVDSLLEACFGSGFDHLAPRRMRTFSLVHAHSYRTGPGGIELVNRLRPYSCIYGFLFPNDPKVDHLLFNLNEAYVREGKDPYWESAIHAELQIFQYSHHHLFPLYNVSLKPPGQRIRETLVHVYRRQIGPGPVFVGLEHNVPRGINGLRFVHMNLIVTPIYTCHDKDLLINEGGLVVGKPQEHVQDEQKMTTTDEPTDTEQKYLVCSSKERSGTNMSETVTTYCILAELMCDSYANCPRNELKLIPDEQVVQCLALGWNDQNISWIIPIVCSTIILVCCVLTTWLYQTNRCQNLCNLLRKRRNLPNRSRSGSTENYTRFMPLPIAPDEELHYDFSGITSAYGDPPPPCPSAPPLLHSQHQQPPPSYQEALKIVLPDYLPVRFIPTPTNSVTPSSYYAGSRWESELDSLGISAQFSPRTRTSSGPDSGVLPPPSYNQCIQPGSTRF</sequence>
<evidence type="ECO:0000256" key="2">
    <source>
        <dbReference type="SAM" id="Phobius"/>
    </source>
</evidence>
<feature type="signal peptide" evidence="3">
    <location>
        <begin position="1"/>
        <end position="26"/>
    </location>
</feature>
<keyword evidence="2" id="KW-1133">Transmembrane helix</keyword>